<proteinExistence type="inferred from homology"/>
<dbReference type="PANTHER" id="PTHR35496">
    <property type="entry name" value="2S SEED STORAGE PROTEIN 1-RELATED"/>
    <property type="match status" value="1"/>
</dbReference>
<reference evidence="4 5" key="1">
    <citation type="submission" date="2024-01" db="EMBL/GenBank/DDBJ databases">
        <title>The complete chloroplast genome sequence of Lithospermum erythrorhizon: insights into the phylogenetic relationship among Boraginaceae species and the maternal lineages of purple gromwells.</title>
        <authorList>
            <person name="Okada T."/>
            <person name="Watanabe K."/>
        </authorList>
    </citation>
    <scope>NUCLEOTIDE SEQUENCE [LARGE SCALE GENOMIC DNA]</scope>
</reference>
<dbReference type="InterPro" id="IPR016140">
    <property type="entry name" value="Bifunc_inhib/LTP/seed_store"/>
</dbReference>
<dbReference type="InterPro" id="IPR036312">
    <property type="entry name" value="Bifun_inhib/LTP/seed_sf"/>
</dbReference>
<comment type="similarity">
    <text evidence="1">Belongs to the 2S seed storage albumins family.</text>
</comment>
<dbReference type="InterPro" id="IPR000617">
    <property type="entry name" value="Napin/2SS/CON"/>
</dbReference>
<organism evidence="4 5">
    <name type="scientific">Lithospermum erythrorhizon</name>
    <name type="common">Purple gromwell</name>
    <name type="synonym">Lithospermum officinale var. erythrorhizon</name>
    <dbReference type="NCBI Taxonomy" id="34254"/>
    <lineage>
        <taxon>Eukaryota</taxon>
        <taxon>Viridiplantae</taxon>
        <taxon>Streptophyta</taxon>
        <taxon>Embryophyta</taxon>
        <taxon>Tracheophyta</taxon>
        <taxon>Spermatophyta</taxon>
        <taxon>Magnoliopsida</taxon>
        <taxon>eudicotyledons</taxon>
        <taxon>Gunneridae</taxon>
        <taxon>Pentapetalae</taxon>
        <taxon>asterids</taxon>
        <taxon>lamiids</taxon>
        <taxon>Boraginales</taxon>
        <taxon>Boraginaceae</taxon>
        <taxon>Boraginoideae</taxon>
        <taxon>Lithospermeae</taxon>
        <taxon>Lithospermum</taxon>
    </lineage>
</organism>
<evidence type="ECO:0000256" key="2">
    <source>
        <dbReference type="SAM" id="SignalP"/>
    </source>
</evidence>
<keyword evidence="2" id="KW-0732">Signal</keyword>
<gene>
    <name evidence="4" type="ORF">LIER_33076</name>
</gene>
<name>A0AAV3RVN2_LITER</name>
<protein>
    <recommendedName>
        <fullName evidence="3">Bifunctional inhibitor/plant lipid transfer protein/seed storage helical domain-containing protein</fullName>
    </recommendedName>
</protein>
<evidence type="ECO:0000313" key="5">
    <source>
        <dbReference type="Proteomes" id="UP001454036"/>
    </source>
</evidence>
<evidence type="ECO:0000313" key="4">
    <source>
        <dbReference type="EMBL" id="GAA0185788.1"/>
    </source>
</evidence>
<evidence type="ECO:0000256" key="1">
    <source>
        <dbReference type="ARBA" id="ARBA00008262"/>
    </source>
</evidence>
<dbReference type="Proteomes" id="UP001454036">
    <property type="component" value="Unassembled WGS sequence"/>
</dbReference>
<keyword evidence="5" id="KW-1185">Reference proteome</keyword>
<dbReference type="CDD" id="cd00261">
    <property type="entry name" value="AAI_SS"/>
    <property type="match status" value="1"/>
</dbReference>
<evidence type="ECO:0000259" key="3">
    <source>
        <dbReference type="SMART" id="SM00499"/>
    </source>
</evidence>
<sequence length="141" mass="16039">MAKGLLILLLSATLAVVLVSDAASISTTTEVAELAERCQQQQQQINACQRYLIDSSQCSSSGRSSYSNERGDWREEFPRCCEQLEQIDEQCRCEAIKQVAQQQHQQLQGREKEEMLQTAQSLPNLCRISPQRCDIQRRGQY</sequence>
<feature type="signal peptide" evidence="2">
    <location>
        <begin position="1"/>
        <end position="22"/>
    </location>
</feature>
<comment type="caution">
    <text evidence="4">The sequence shown here is derived from an EMBL/GenBank/DDBJ whole genome shotgun (WGS) entry which is preliminary data.</text>
</comment>
<dbReference type="AlphaFoldDB" id="A0AAV3RVN2"/>
<dbReference type="GO" id="GO:0045735">
    <property type="term" value="F:nutrient reservoir activity"/>
    <property type="evidence" value="ECO:0007669"/>
    <property type="project" value="InterPro"/>
</dbReference>
<dbReference type="Pfam" id="PF00234">
    <property type="entry name" value="Tryp_alpha_amyl"/>
    <property type="match status" value="1"/>
</dbReference>
<dbReference type="EMBL" id="BAABME010013072">
    <property type="protein sequence ID" value="GAA0185788.1"/>
    <property type="molecule type" value="Genomic_DNA"/>
</dbReference>
<accession>A0AAV3RVN2</accession>
<dbReference type="PRINTS" id="PR00496">
    <property type="entry name" value="NAPIN"/>
</dbReference>
<dbReference type="SMART" id="SM00499">
    <property type="entry name" value="AAI"/>
    <property type="match status" value="1"/>
</dbReference>
<dbReference type="SUPFAM" id="SSF47699">
    <property type="entry name" value="Bifunctional inhibitor/lipid-transfer protein/seed storage 2S albumin"/>
    <property type="match status" value="1"/>
</dbReference>
<dbReference type="PANTHER" id="PTHR35496:SF7">
    <property type="entry name" value="2S SULFUR-RICH SEED STORAGE PROTEIN 2-LIKE"/>
    <property type="match status" value="1"/>
</dbReference>
<feature type="domain" description="Bifunctional inhibitor/plant lipid transfer protein/seed storage helical" evidence="3">
    <location>
        <begin position="38"/>
        <end position="133"/>
    </location>
</feature>
<dbReference type="Gene3D" id="1.10.110.10">
    <property type="entry name" value="Plant lipid-transfer and hydrophobic proteins"/>
    <property type="match status" value="1"/>
</dbReference>
<feature type="chain" id="PRO_5043853526" description="Bifunctional inhibitor/plant lipid transfer protein/seed storage helical domain-containing protein" evidence="2">
    <location>
        <begin position="23"/>
        <end position="141"/>
    </location>
</feature>